<dbReference type="EMBL" id="SDHX01000001">
    <property type="protein sequence ID" value="RXK55505.1"/>
    <property type="molecule type" value="Genomic_DNA"/>
</dbReference>
<evidence type="ECO:0000259" key="1">
    <source>
        <dbReference type="PROSITE" id="PS51819"/>
    </source>
</evidence>
<dbReference type="Pfam" id="PF00903">
    <property type="entry name" value="Glyoxalase"/>
    <property type="match status" value="1"/>
</dbReference>
<dbReference type="SUPFAM" id="SSF54593">
    <property type="entry name" value="Glyoxalase/Bleomycin resistance protein/Dihydroxybiphenyl dioxygenase"/>
    <property type="match status" value="1"/>
</dbReference>
<dbReference type="InterPro" id="IPR029068">
    <property type="entry name" value="Glyas_Bleomycin-R_OHBP_Dase"/>
</dbReference>
<evidence type="ECO:0000313" key="2">
    <source>
        <dbReference type="EMBL" id="RXK55505.1"/>
    </source>
</evidence>
<dbReference type="AlphaFoldDB" id="A0A4Q1C951"/>
<dbReference type="PROSITE" id="PS51819">
    <property type="entry name" value="VOC"/>
    <property type="match status" value="1"/>
</dbReference>
<reference evidence="2 3" key="1">
    <citation type="submission" date="2019-01" db="EMBL/GenBank/DDBJ databases">
        <title>Lacunisphaera sp. strain TWA-58.</title>
        <authorList>
            <person name="Chen W.-M."/>
        </authorList>
    </citation>
    <scope>NUCLEOTIDE SEQUENCE [LARGE SCALE GENOMIC DNA]</scope>
    <source>
        <strain evidence="2 3">TWA-58</strain>
    </source>
</reference>
<gene>
    <name evidence="2" type="ORF">ESB00_06310</name>
</gene>
<dbReference type="Proteomes" id="UP000290218">
    <property type="component" value="Unassembled WGS sequence"/>
</dbReference>
<keyword evidence="3" id="KW-1185">Reference proteome</keyword>
<protein>
    <submittedName>
        <fullName evidence="2">Bleomycin resistance protein</fullName>
    </submittedName>
</protein>
<dbReference type="InterPro" id="IPR037523">
    <property type="entry name" value="VOC_core"/>
</dbReference>
<sequence>MPSPRLTSSASVLLVRDVVTAANHYRDALGFTYERFWGEPPDFVILKRDGLHLMLTLAPRGTAIVPHWQVKSGMWNVYFWVNDVDALFAEFQQRGAKIDYGLGNKPYGVREFGVQDLDGYDLGFGQVR</sequence>
<comment type="caution">
    <text evidence="2">The sequence shown here is derived from an EMBL/GenBank/DDBJ whole genome shotgun (WGS) entry which is preliminary data.</text>
</comment>
<organism evidence="2 3">
    <name type="scientific">Oleiharenicola lentus</name>
    <dbReference type="NCBI Taxonomy" id="2508720"/>
    <lineage>
        <taxon>Bacteria</taxon>
        <taxon>Pseudomonadati</taxon>
        <taxon>Verrucomicrobiota</taxon>
        <taxon>Opitutia</taxon>
        <taxon>Opitutales</taxon>
        <taxon>Opitutaceae</taxon>
        <taxon>Oleiharenicola</taxon>
    </lineage>
</organism>
<accession>A0A4Q1C951</accession>
<dbReference type="Gene3D" id="3.10.180.10">
    <property type="entry name" value="2,3-Dihydroxybiphenyl 1,2-Dioxygenase, domain 1"/>
    <property type="match status" value="1"/>
</dbReference>
<dbReference type="InterPro" id="IPR004360">
    <property type="entry name" value="Glyas_Fos-R_dOase_dom"/>
</dbReference>
<dbReference type="OrthoDB" id="194298at2"/>
<name>A0A4Q1C951_9BACT</name>
<evidence type="ECO:0000313" key="3">
    <source>
        <dbReference type="Proteomes" id="UP000290218"/>
    </source>
</evidence>
<feature type="domain" description="VOC" evidence="1">
    <location>
        <begin position="5"/>
        <end position="127"/>
    </location>
</feature>
<proteinExistence type="predicted"/>